<evidence type="ECO:0000256" key="3">
    <source>
        <dbReference type="ARBA" id="ARBA00004842"/>
    </source>
</evidence>
<dbReference type="EC" id="2.7.1.71" evidence="4"/>
<evidence type="ECO:0000256" key="9">
    <source>
        <dbReference type="ARBA" id="ARBA00022741"/>
    </source>
</evidence>
<keyword evidence="13" id="KW-0520">NAD</keyword>
<dbReference type="AlphaFoldDB" id="A0A6J6P6L4"/>
<comment type="cofactor">
    <cofactor evidence="1">
        <name>NAD(+)</name>
        <dbReference type="ChEBI" id="CHEBI:57540"/>
    </cofactor>
</comment>
<feature type="domain" description="3-dehydroquinate synthase C-terminal" evidence="18">
    <location>
        <begin position="339"/>
        <end position="404"/>
    </location>
</feature>
<dbReference type="GO" id="GO:0005524">
    <property type="term" value="F:ATP binding"/>
    <property type="evidence" value="ECO:0007669"/>
    <property type="project" value="UniProtKB-KW"/>
</dbReference>
<organism evidence="19">
    <name type="scientific">freshwater metagenome</name>
    <dbReference type="NCBI Taxonomy" id="449393"/>
    <lineage>
        <taxon>unclassified sequences</taxon>
        <taxon>metagenomes</taxon>
        <taxon>ecological metagenomes</taxon>
    </lineage>
</organism>
<proteinExistence type="inferred from homology"/>
<dbReference type="PANTHER" id="PTHR43622">
    <property type="entry name" value="3-DEHYDROQUINATE SYNTHASE"/>
    <property type="match status" value="1"/>
</dbReference>
<evidence type="ECO:0000259" key="18">
    <source>
        <dbReference type="Pfam" id="PF24621"/>
    </source>
</evidence>
<evidence type="ECO:0000256" key="4">
    <source>
        <dbReference type="ARBA" id="ARBA00012154"/>
    </source>
</evidence>
<dbReference type="HAMAP" id="MF_00109">
    <property type="entry name" value="Shikimate_kinase"/>
    <property type="match status" value="1"/>
</dbReference>
<keyword evidence="12" id="KW-0067">ATP-binding</keyword>
<dbReference type="PANTHER" id="PTHR43622:SF7">
    <property type="entry name" value="3-DEHYDROQUINATE SYNTHASE, CHLOROPLASTIC"/>
    <property type="match status" value="1"/>
</dbReference>
<dbReference type="InterPro" id="IPR031322">
    <property type="entry name" value="Shikimate/glucono_kinase"/>
</dbReference>
<accession>A0A6J6P6L4</accession>
<protein>
    <recommendedName>
        <fullName evidence="4">shikimate kinase</fullName>
        <ecNumber evidence="4">2.7.1.71</ecNumber>
    </recommendedName>
</protein>
<dbReference type="Gene3D" id="3.40.50.1970">
    <property type="match status" value="1"/>
</dbReference>
<dbReference type="PROSITE" id="PS01128">
    <property type="entry name" value="SHIKIMATE_KINASE"/>
    <property type="match status" value="1"/>
</dbReference>
<dbReference type="CDD" id="cd00464">
    <property type="entry name" value="SK"/>
    <property type="match status" value="1"/>
</dbReference>
<dbReference type="InterPro" id="IPR030960">
    <property type="entry name" value="DHQS/DOIS_N"/>
</dbReference>
<keyword evidence="9" id="KW-0547">Nucleotide-binding</keyword>
<evidence type="ECO:0000256" key="2">
    <source>
        <dbReference type="ARBA" id="ARBA00001947"/>
    </source>
</evidence>
<evidence type="ECO:0000256" key="5">
    <source>
        <dbReference type="ARBA" id="ARBA00022490"/>
    </source>
</evidence>
<evidence type="ECO:0000256" key="1">
    <source>
        <dbReference type="ARBA" id="ARBA00001911"/>
    </source>
</evidence>
<evidence type="ECO:0000256" key="8">
    <source>
        <dbReference type="ARBA" id="ARBA00022723"/>
    </source>
</evidence>
<dbReference type="PRINTS" id="PR01100">
    <property type="entry name" value="SHIKIMTKNASE"/>
</dbReference>
<dbReference type="Gene3D" id="1.20.1090.10">
    <property type="entry name" value="Dehydroquinate synthase-like - alpha domain"/>
    <property type="match status" value="1"/>
</dbReference>
<dbReference type="GO" id="GO:0003856">
    <property type="term" value="F:3-dehydroquinate synthase activity"/>
    <property type="evidence" value="ECO:0007669"/>
    <property type="project" value="TreeGrafter"/>
</dbReference>
<keyword evidence="15" id="KW-0456">Lyase</keyword>
<evidence type="ECO:0000256" key="10">
    <source>
        <dbReference type="ARBA" id="ARBA00022777"/>
    </source>
</evidence>
<dbReference type="GO" id="GO:0046872">
    <property type="term" value="F:metal ion binding"/>
    <property type="evidence" value="ECO:0007669"/>
    <property type="project" value="UniProtKB-KW"/>
</dbReference>
<comment type="pathway">
    <text evidence="3">Metabolic intermediate biosynthesis; chorismate biosynthesis; chorismate from D-erythrose 4-phosphate and phosphoenolpyruvate: step 5/7.</text>
</comment>
<dbReference type="InterPro" id="IPR000623">
    <property type="entry name" value="Shikimate_kinase/TSH1"/>
</dbReference>
<reference evidence="19" key="1">
    <citation type="submission" date="2020-05" db="EMBL/GenBank/DDBJ databases">
        <authorList>
            <person name="Chiriac C."/>
            <person name="Salcher M."/>
            <person name="Ghai R."/>
            <person name="Kavagutti S V."/>
        </authorList>
    </citation>
    <scope>NUCLEOTIDE SEQUENCE</scope>
</reference>
<dbReference type="SUPFAM" id="SSF52540">
    <property type="entry name" value="P-loop containing nucleoside triphosphate hydrolases"/>
    <property type="match status" value="1"/>
</dbReference>
<name>A0A6J6P6L4_9ZZZZ</name>
<dbReference type="Pfam" id="PF01761">
    <property type="entry name" value="DHQ_synthase"/>
    <property type="match status" value="1"/>
</dbReference>
<dbReference type="GO" id="GO:0009423">
    <property type="term" value="P:chorismate biosynthetic process"/>
    <property type="evidence" value="ECO:0007669"/>
    <property type="project" value="UniProtKB-UniPathway"/>
</dbReference>
<dbReference type="InterPro" id="IPR050071">
    <property type="entry name" value="Dehydroquinate_synthase"/>
</dbReference>
<keyword evidence="5" id="KW-0963">Cytoplasm</keyword>
<dbReference type="FunFam" id="3.40.50.1970:FF:000007">
    <property type="entry name" value="Pentafunctional AROM polypeptide"/>
    <property type="match status" value="1"/>
</dbReference>
<dbReference type="Pfam" id="PF24621">
    <property type="entry name" value="DHQS_C"/>
    <property type="match status" value="1"/>
</dbReference>
<dbReference type="InterPro" id="IPR027417">
    <property type="entry name" value="P-loop_NTPase"/>
</dbReference>
<dbReference type="SUPFAM" id="SSF56796">
    <property type="entry name" value="Dehydroquinate synthase-like"/>
    <property type="match status" value="1"/>
</dbReference>
<comment type="catalytic activity">
    <reaction evidence="16">
        <text>shikimate + ATP = 3-phosphoshikimate + ADP + H(+)</text>
        <dbReference type="Rhea" id="RHEA:13121"/>
        <dbReference type="ChEBI" id="CHEBI:15378"/>
        <dbReference type="ChEBI" id="CHEBI:30616"/>
        <dbReference type="ChEBI" id="CHEBI:36208"/>
        <dbReference type="ChEBI" id="CHEBI:145989"/>
        <dbReference type="ChEBI" id="CHEBI:456216"/>
        <dbReference type="EC" id="2.7.1.71"/>
    </reaction>
</comment>
<keyword evidence="7" id="KW-0808">Transferase</keyword>
<evidence type="ECO:0000256" key="12">
    <source>
        <dbReference type="ARBA" id="ARBA00022840"/>
    </source>
</evidence>
<evidence type="ECO:0000313" key="19">
    <source>
        <dbReference type="EMBL" id="CAB4694539.1"/>
    </source>
</evidence>
<dbReference type="InterPro" id="IPR056179">
    <property type="entry name" value="DHQS_C"/>
</dbReference>
<evidence type="ECO:0000256" key="11">
    <source>
        <dbReference type="ARBA" id="ARBA00022833"/>
    </source>
</evidence>
<keyword evidence="10" id="KW-0418">Kinase</keyword>
<evidence type="ECO:0000259" key="17">
    <source>
        <dbReference type="Pfam" id="PF01761"/>
    </source>
</evidence>
<dbReference type="GO" id="GO:0004765">
    <property type="term" value="F:shikimate kinase activity"/>
    <property type="evidence" value="ECO:0007669"/>
    <property type="project" value="UniProtKB-EC"/>
</dbReference>
<keyword evidence="8" id="KW-0479">Metal-binding</keyword>
<dbReference type="EMBL" id="CAEZXP010000002">
    <property type="protein sequence ID" value="CAB4694539.1"/>
    <property type="molecule type" value="Genomic_DNA"/>
</dbReference>
<sequence>MAEHALHRHVVLAGFMGSGKTTLGRDVARRLGRSFLDADKVIEERTGRKIAEIFATDGEAAFRELETRTIRSLLDSRSNTVIALGGGAVVQPATREALREAFVVHVPVDVGVAWTRVRNSDRPLARDEAMFRQLFAERAPLYAEVADAHADDVDGVILAAAGIHHEEGALDKLGDLVHGSGPVVVVTDENVWPHYVDRVTASLGDRLVHAYVLEPGEASKSHQVLDRLWNALRIDRGGTIVAIGGGCVTDVAGFVAATYLRGVSWVSVPTSLVGQVDAAIGGKTAIDIAGGKNLIGSFHWPSRVVIDEGALATLPERERRQGEAELVKTEILANRTLGVRGAAAYKAGICLQDPFDHGPRRWLNLGHTFAHALEAAAGFELTHGDAVALGLLAALRISGRDTKVVEERLNPQPVSVDIDRAFEALLRDKKSLGGAINLVLLGPDGPIVEPRPAELVRAELARLIA</sequence>
<evidence type="ECO:0000256" key="7">
    <source>
        <dbReference type="ARBA" id="ARBA00022679"/>
    </source>
</evidence>
<dbReference type="GO" id="GO:0008652">
    <property type="term" value="P:amino acid biosynthetic process"/>
    <property type="evidence" value="ECO:0007669"/>
    <property type="project" value="UniProtKB-KW"/>
</dbReference>
<comment type="cofactor">
    <cofactor evidence="2">
        <name>Zn(2+)</name>
        <dbReference type="ChEBI" id="CHEBI:29105"/>
    </cofactor>
</comment>
<evidence type="ECO:0000256" key="14">
    <source>
        <dbReference type="ARBA" id="ARBA00023141"/>
    </source>
</evidence>
<evidence type="ECO:0000256" key="16">
    <source>
        <dbReference type="ARBA" id="ARBA00048567"/>
    </source>
</evidence>
<gene>
    <name evidence="19" type="ORF">UFOPK2399_00934</name>
</gene>
<dbReference type="UniPathway" id="UPA00053">
    <property type="reaction ID" value="UER00088"/>
</dbReference>
<dbReference type="Pfam" id="PF01202">
    <property type="entry name" value="SKI"/>
    <property type="match status" value="1"/>
</dbReference>
<dbReference type="InterPro" id="IPR023000">
    <property type="entry name" value="Shikimate_kinase_CS"/>
</dbReference>
<dbReference type="CDD" id="cd08195">
    <property type="entry name" value="DHQS"/>
    <property type="match status" value="1"/>
</dbReference>
<keyword evidence="14" id="KW-0057">Aromatic amino acid biosynthesis</keyword>
<evidence type="ECO:0000256" key="15">
    <source>
        <dbReference type="ARBA" id="ARBA00023239"/>
    </source>
</evidence>
<keyword evidence="11" id="KW-0862">Zinc</keyword>
<keyword evidence="6" id="KW-0028">Amino-acid biosynthesis</keyword>
<evidence type="ECO:0000256" key="6">
    <source>
        <dbReference type="ARBA" id="ARBA00022605"/>
    </source>
</evidence>
<dbReference type="GO" id="GO:0009073">
    <property type="term" value="P:aromatic amino acid family biosynthetic process"/>
    <property type="evidence" value="ECO:0007669"/>
    <property type="project" value="UniProtKB-KW"/>
</dbReference>
<dbReference type="Gene3D" id="3.40.50.300">
    <property type="entry name" value="P-loop containing nucleotide triphosphate hydrolases"/>
    <property type="match status" value="1"/>
</dbReference>
<feature type="domain" description="3-dehydroquinate synthase N-terminal" evidence="17">
    <location>
        <begin position="211"/>
        <end position="320"/>
    </location>
</feature>
<evidence type="ECO:0000256" key="13">
    <source>
        <dbReference type="ARBA" id="ARBA00023027"/>
    </source>
</evidence>